<dbReference type="EMBL" id="PZQS01000003">
    <property type="protein sequence ID" value="PVD35118.1"/>
    <property type="molecule type" value="Genomic_DNA"/>
</dbReference>
<evidence type="ECO:0000256" key="1">
    <source>
        <dbReference type="ARBA" id="ARBA00008725"/>
    </source>
</evidence>
<feature type="domain" description="PBP" evidence="2">
    <location>
        <begin position="139"/>
        <end position="282"/>
    </location>
</feature>
<name>A0A2T7PNW9_POMCA</name>
<evidence type="ECO:0000313" key="3">
    <source>
        <dbReference type="EMBL" id="PVD35118.1"/>
    </source>
</evidence>
<dbReference type="SUPFAM" id="SSF53850">
    <property type="entry name" value="Periplasmic binding protein-like II"/>
    <property type="match status" value="1"/>
</dbReference>
<evidence type="ECO:0000259" key="2">
    <source>
        <dbReference type="Pfam" id="PF12849"/>
    </source>
</evidence>
<comment type="similarity">
    <text evidence="1">Belongs to the PstS family.</text>
</comment>
<organism evidence="3 4">
    <name type="scientific">Pomacea canaliculata</name>
    <name type="common">Golden apple snail</name>
    <dbReference type="NCBI Taxonomy" id="400727"/>
    <lineage>
        <taxon>Eukaryota</taxon>
        <taxon>Metazoa</taxon>
        <taxon>Spiralia</taxon>
        <taxon>Lophotrochozoa</taxon>
        <taxon>Mollusca</taxon>
        <taxon>Gastropoda</taxon>
        <taxon>Caenogastropoda</taxon>
        <taxon>Architaenioglossa</taxon>
        <taxon>Ampullarioidea</taxon>
        <taxon>Ampullariidae</taxon>
        <taxon>Pomacea</taxon>
    </lineage>
</organism>
<protein>
    <recommendedName>
        <fullName evidence="2">PBP domain-containing protein</fullName>
    </recommendedName>
</protein>
<dbReference type="InterPro" id="IPR050962">
    <property type="entry name" value="Phosphate-bind_PstS"/>
</dbReference>
<dbReference type="Gene3D" id="3.40.190.10">
    <property type="entry name" value="Periplasmic binding protein-like II"/>
    <property type="match status" value="1"/>
</dbReference>
<dbReference type="PANTHER" id="PTHR42996">
    <property type="entry name" value="PHOSPHATE-BINDING PROTEIN PSTS"/>
    <property type="match status" value="1"/>
</dbReference>
<dbReference type="AlphaFoldDB" id="A0A2T7PNW9"/>
<dbReference type="Proteomes" id="UP000245119">
    <property type="component" value="Linkage Group LG3"/>
</dbReference>
<reference evidence="3 4" key="1">
    <citation type="submission" date="2018-04" db="EMBL/GenBank/DDBJ databases">
        <title>The genome of golden apple snail Pomacea canaliculata provides insight into stress tolerance and invasive adaptation.</title>
        <authorList>
            <person name="Liu C."/>
            <person name="Liu B."/>
            <person name="Ren Y."/>
            <person name="Zhang Y."/>
            <person name="Wang H."/>
            <person name="Li S."/>
            <person name="Jiang F."/>
            <person name="Yin L."/>
            <person name="Zhang G."/>
            <person name="Qian W."/>
            <person name="Fan W."/>
        </authorList>
    </citation>
    <scope>NUCLEOTIDE SEQUENCE [LARGE SCALE GENOMIC DNA]</scope>
    <source>
        <strain evidence="3">SZHN2017</strain>
        <tissue evidence="3">Muscle</tissue>
    </source>
</reference>
<dbReference type="Pfam" id="PF12849">
    <property type="entry name" value="PBP_like_2"/>
    <property type="match status" value="1"/>
</dbReference>
<comment type="caution">
    <text evidence="3">The sequence shown here is derived from an EMBL/GenBank/DDBJ whole genome shotgun (WGS) entry which is preliminary data.</text>
</comment>
<dbReference type="InterPro" id="IPR024370">
    <property type="entry name" value="PBP_domain"/>
</dbReference>
<accession>A0A2T7PNW9</accession>
<dbReference type="OrthoDB" id="6226411at2759"/>
<sequence>MEQRASRVYFKFNGRRMERSLSSKVMWLCKNTLKVGTLWARYTPGVDEGLLRPSRSICTSFLLLTVTVCESSVEINGAGASFPFDVYSAWLPAYKAHRSRWIDLSMKYLSGETGPAVAYAGSESVLNDTDYMEYPDLQMFPAIGGAIVMAFNLPGVSNLNLKMSDIVGIYNGSIQHWNHSSLVDSNPGTKMPAQPIQVTARRDKSGSTELFTSCLSASDHKLEKHVFVLLEFGTFSEGLRDDDSPYVWDPQVVTLFGETNRGVSGLILSTKYSIGYLGHSDAVTGKLPYARAAEQSWVDICFKHGLTCCCYYY</sequence>
<evidence type="ECO:0000313" key="4">
    <source>
        <dbReference type="Proteomes" id="UP000245119"/>
    </source>
</evidence>
<gene>
    <name evidence="3" type="ORF">C0Q70_06399</name>
</gene>
<keyword evidence="4" id="KW-1185">Reference proteome</keyword>
<proteinExistence type="inferred from homology"/>
<dbReference type="PANTHER" id="PTHR42996:SF1">
    <property type="entry name" value="PHOSPHATE-BINDING PROTEIN PSTS"/>
    <property type="match status" value="1"/>
</dbReference>